<evidence type="ECO:0000256" key="1">
    <source>
        <dbReference type="SAM" id="MobiDB-lite"/>
    </source>
</evidence>
<name>C6H6U8_AJECH</name>
<dbReference type="AlphaFoldDB" id="C6H6U8"/>
<dbReference type="VEuPathDB" id="FungiDB:HCDG_02149"/>
<dbReference type="STRING" id="544712.C6H6U8"/>
<sequence length="49" mass="5493">MSAPQQGGPPHGYGDGYGQYPQGDSHYQDGYYDQNDYSQHDGYYDNNQG</sequence>
<evidence type="ECO:0000313" key="2">
    <source>
        <dbReference type="EMBL" id="EER44119.1"/>
    </source>
</evidence>
<organism evidence="2 3">
    <name type="scientific">Ajellomyces capsulatus (strain H143)</name>
    <name type="common">Darling's disease fungus</name>
    <name type="synonym">Histoplasma capsulatum</name>
    <dbReference type="NCBI Taxonomy" id="544712"/>
    <lineage>
        <taxon>Eukaryota</taxon>
        <taxon>Fungi</taxon>
        <taxon>Dikarya</taxon>
        <taxon>Ascomycota</taxon>
        <taxon>Pezizomycotina</taxon>
        <taxon>Eurotiomycetes</taxon>
        <taxon>Eurotiomycetidae</taxon>
        <taxon>Onygenales</taxon>
        <taxon>Ajellomycetaceae</taxon>
        <taxon>Histoplasma</taxon>
    </lineage>
</organism>
<dbReference type="EMBL" id="GG692420">
    <property type="protein sequence ID" value="EER44119.1"/>
    <property type="molecule type" value="Genomic_DNA"/>
</dbReference>
<evidence type="ECO:0000313" key="3">
    <source>
        <dbReference type="Proteomes" id="UP000002624"/>
    </source>
</evidence>
<dbReference type="Proteomes" id="UP000002624">
    <property type="component" value="Unassembled WGS sequence"/>
</dbReference>
<proteinExistence type="predicted"/>
<dbReference type="HOGENOM" id="CLU_3142702_0_0_1"/>
<protein>
    <submittedName>
        <fullName evidence="2">Glucan synthase</fullName>
    </submittedName>
</protein>
<reference evidence="3" key="1">
    <citation type="submission" date="2009-05" db="EMBL/GenBank/DDBJ databases">
        <title>The genome sequence of Ajellomyces capsulatus strain H143.</title>
        <authorList>
            <person name="Champion M."/>
            <person name="Cuomo C.A."/>
            <person name="Ma L.-J."/>
            <person name="Henn M.R."/>
            <person name="Sil A."/>
            <person name="Goldman B."/>
            <person name="Young S.K."/>
            <person name="Kodira C.D."/>
            <person name="Zeng Q."/>
            <person name="Koehrsen M."/>
            <person name="Alvarado L."/>
            <person name="Berlin A.M."/>
            <person name="Borenstein D."/>
            <person name="Chen Z."/>
            <person name="Engels R."/>
            <person name="Freedman E."/>
            <person name="Gellesch M."/>
            <person name="Goldberg J."/>
            <person name="Griggs A."/>
            <person name="Gujja S."/>
            <person name="Heiman D.I."/>
            <person name="Hepburn T.A."/>
            <person name="Howarth C."/>
            <person name="Jen D."/>
            <person name="Larson L."/>
            <person name="Lewis B."/>
            <person name="Mehta T."/>
            <person name="Park D."/>
            <person name="Pearson M."/>
            <person name="Roberts A."/>
            <person name="Saif S."/>
            <person name="Shea T.D."/>
            <person name="Shenoy N."/>
            <person name="Sisk P."/>
            <person name="Stolte C."/>
            <person name="Sykes S."/>
            <person name="Walk T."/>
            <person name="White J."/>
            <person name="Yandava C."/>
            <person name="Klein B."/>
            <person name="McEwen J.G."/>
            <person name="Puccia R."/>
            <person name="Goldman G.H."/>
            <person name="Felipe M.S."/>
            <person name="Nino-Vega G."/>
            <person name="San-Blas G."/>
            <person name="Taylor J.W."/>
            <person name="Mendoza L."/>
            <person name="Galagan J.E."/>
            <person name="Nusbaum C."/>
            <person name="Birren B.W."/>
        </authorList>
    </citation>
    <scope>NUCLEOTIDE SEQUENCE [LARGE SCALE GENOMIC DNA]</scope>
    <source>
        <strain evidence="3">H143</strain>
    </source>
</reference>
<accession>C6H6U8</accession>
<gene>
    <name evidence="2" type="ORF">HCDG_02149</name>
</gene>
<feature type="region of interest" description="Disordered" evidence="1">
    <location>
        <begin position="1"/>
        <end position="49"/>
    </location>
</feature>